<keyword evidence="8" id="KW-1185">Reference proteome</keyword>
<evidence type="ECO:0000256" key="6">
    <source>
        <dbReference type="RuleBase" id="RU367044"/>
    </source>
</evidence>
<comment type="similarity">
    <text evidence="2 6">Belongs to the plant self-incompatibility (S1) protein family.</text>
</comment>
<dbReference type="KEGG" id="eus:EUTSA_v10005364mg"/>
<dbReference type="Pfam" id="PF05938">
    <property type="entry name" value="Self-incomp_S1"/>
    <property type="match status" value="1"/>
</dbReference>
<dbReference type="eggNOG" id="ENOG502R1HC">
    <property type="taxonomic scope" value="Eukaryota"/>
</dbReference>
<proteinExistence type="inferred from homology"/>
<evidence type="ECO:0000256" key="1">
    <source>
        <dbReference type="ARBA" id="ARBA00004613"/>
    </source>
</evidence>
<dbReference type="InterPro" id="IPR010264">
    <property type="entry name" value="Self-incomp_S1"/>
</dbReference>
<evidence type="ECO:0000256" key="5">
    <source>
        <dbReference type="ARBA" id="ARBA00022729"/>
    </source>
</evidence>
<comment type="subcellular location">
    <subcellularLocation>
        <location evidence="1 6">Secreted</location>
    </subcellularLocation>
</comment>
<evidence type="ECO:0000256" key="3">
    <source>
        <dbReference type="ARBA" id="ARBA00022471"/>
    </source>
</evidence>
<dbReference type="PANTHER" id="PTHR31232">
    <property type="match status" value="1"/>
</dbReference>
<dbReference type="Proteomes" id="UP000030689">
    <property type="component" value="Unassembled WGS sequence"/>
</dbReference>
<evidence type="ECO:0000256" key="2">
    <source>
        <dbReference type="ARBA" id="ARBA00005581"/>
    </source>
</evidence>
<sequence length="162" mass="18796">MGRNMKGWFFFFVATAVVAALLPAPTMAGRLELKNEISGVSSVRKAKLAVRCWSNEDDLGWDMLKPKQSRVWKFTTMNMWPFQKTEFRCQFRSGFGTTSQDVVTVFSVKNGFRKGCGEGGDECIWVAKRDGFYQRKIVRDDEDDDDHKDFVDVLKSKWVWKW</sequence>
<dbReference type="GO" id="GO:0005576">
    <property type="term" value="C:extracellular region"/>
    <property type="evidence" value="ECO:0007669"/>
    <property type="project" value="UniProtKB-SubCell"/>
</dbReference>
<organism evidence="7 8">
    <name type="scientific">Eutrema salsugineum</name>
    <name type="common">Saltwater cress</name>
    <name type="synonym">Sisymbrium salsugineum</name>
    <dbReference type="NCBI Taxonomy" id="72664"/>
    <lineage>
        <taxon>Eukaryota</taxon>
        <taxon>Viridiplantae</taxon>
        <taxon>Streptophyta</taxon>
        <taxon>Embryophyta</taxon>
        <taxon>Tracheophyta</taxon>
        <taxon>Spermatophyta</taxon>
        <taxon>Magnoliopsida</taxon>
        <taxon>eudicotyledons</taxon>
        <taxon>Gunneridae</taxon>
        <taxon>Pentapetalae</taxon>
        <taxon>rosids</taxon>
        <taxon>malvids</taxon>
        <taxon>Brassicales</taxon>
        <taxon>Brassicaceae</taxon>
        <taxon>Eutremeae</taxon>
        <taxon>Eutrema</taxon>
    </lineage>
</organism>
<keyword evidence="5 6" id="KW-0732">Signal</keyword>
<keyword evidence="4 6" id="KW-0964">Secreted</keyword>
<evidence type="ECO:0000313" key="8">
    <source>
        <dbReference type="Proteomes" id="UP000030689"/>
    </source>
</evidence>
<name>V4KXL6_EUTSA</name>
<evidence type="ECO:0000256" key="4">
    <source>
        <dbReference type="ARBA" id="ARBA00022525"/>
    </source>
</evidence>
<dbReference type="EMBL" id="KI517748">
    <property type="protein sequence ID" value="ESQ32138.1"/>
    <property type="molecule type" value="Genomic_DNA"/>
</dbReference>
<gene>
    <name evidence="7" type="ORF">EUTSA_v10005364mg</name>
</gene>
<feature type="signal peptide" evidence="6">
    <location>
        <begin position="1"/>
        <end position="20"/>
    </location>
</feature>
<dbReference type="Gramene" id="ESQ32138">
    <property type="protein sequence ID" value="ESQ32138"/>
    <property type="gene ID" value="EUTSA_v10005364mg"/>
</dbReference>
<protein>
    <recommendedName>
        <fullName evidence="6">S-protein homolog</fullName>
    </recommendedName>
</protein>
<dbReference type="STRING" id="72664.V4KXL6"/>
<feature type="chain" id="PRO_5025087529" description="S-protein homolog" evidence="6">
    <location>
        <begin position="21"/>
        <end position="162"/>
    </location>
</feature>
<accession>V4KXL6</accession>
<dbReference type="AlphaFoldDB" id="V4KXL6"/>
<evidence type="ECO:0000313" key="7">
    <source>
        <dbReference type="EMBL" id="ESQ32138.1"/>
    </source>
</evidence>
<reference evidence="7 8" key="1">
    <citation type="journal article" date="2013" name="Front. Plant Sci.">
        <title>The Reference Genome of the Halophytic Plant Eutrema salsugineum.</title>
        <authorList>
            <person name="Yang R."/>
            <person name="Jarvis D.E."/>
            <person name="Chen H."/>
            <person name="Beilstein M.A."/>
            <person name="Grimwood J."/>
            <person name="Jenkins J."/>
            <person name="Shu S."/>
            <person name="Prochnik S."/>
            <person name="Xin M."/>
            <person name="Ma C."/>
            <person name="Schmutz J."/>
            <person name="Wing R.A."/>
            <person name="Mitchell-Olds T."/>
            <person name="Schumaker K.S."/>
            <person name="Wang X."/>
        </authorList>
    </citation>
    <scope>NUCLEOTIDE SEQUENCE [LARGE SCALE GENOMIC DNA]</scope>
</reference>
<dbReference type="OMA" id="GFYQRRI"/>
<dbReference type="OrthoDB" id="1025344at2759"/>
<dbReference type="GO" id="GO:0060320">
    <property type="term" value="P:rejection of self pollen"/>
    <property type="evidence" value="ECO:0007669"/>
    <property type="project" value="UniProtKB-KW"/>
</dbReference>
<dbReference type="PANTHER" id="PTHR31232:SF29">
    <property type="entry name" value="S-PROTEIN HOMOLOG 13"/>
    <property type="match status" value="1"/>
</dbReference>
<keyword evidence="3 6" id="KW-0713">Self-incompatibility</keyword>